<proteinExistence type="predicted"/>
<dbReference type="Proteomes" id="UP000887578">
    <property type="component" value="Unplaced"/>
</dbReference>
<evidence type="ECO:0000256" key="1">
    <source>
        <dbReference type="ARBA" id="ARBA00004584"/>
    </source>
</evidence>
<feature type="domain" description="Post-SET" evidence="12">
    <location>
        <begin position="508"/>
        <end position="524"/>
    </location>
</feature>
<dbReference type="AlphaFoldDB" id="A0A914QXT3"/>
<evidence type="ECO:0000256" key="5">
    <source>
        <dbReference type="ARBA" id="ARBA00022691"/>
    </source>
</evidence>
<dbReference type="InterPro" id="IPR046341">
    <property type="entry name" value="SET_dom_sf"/>
</dbReference>
<dbReference type="Gene3D" id="2.170.270.10">
    <property type="entry name" value="SET domain"/>
    <property type="match status" value="1"/>
</dbReference>
<keyword evidence="2" id="KW-0158">Chromosome</keyword>
<evidence type="ECO:0000256" key="4">
    <source>
        <dbReference type="ARBA" id="ARBA00022679"/>
    </source>
</evidence>
<evidence type="ECO:0000313" key="14">
    <source>
        <dbReference type="WBParaSite" id="PDA_v2.g8912.t1"/>
    </source>
</evidence>
<evidence type="ECO:0000313" key="13">
    <source>
        <dbReference type="Proteomes" id="UP000887578"/>
    </source>
</evidence>
<reference evidence="14" key="1">
    <citation type="submission" date="2022-11" db="UniProtKB">
        <authorList>
            <consortium name="WormBaseParasite"/>
        </authorList>
    </citation>
    <scope>IDENTIFICATION</scope>
</reference>
<keyword evidence="13" id="KW-1185">Reference proteome</keyword>
<dbReference type="Pfam" id="PF00385">
    <property type="entry name" value="Chromo"/>
    <property type="match status" value="1"/>
</dbReference>
<dbReference type="SUPFAM" id="SSF54160">
    <property type="entry name" value="Chromo domain-like"/>
    <property type="match status" value="1"/>
</dbReference>
<evidence type="ECO:0000256" key="8">
    <source>
        <dbReference type="ARBA" id="ARBA00023328"/>
    </source>
</evidence>
<dbReference type="GO" id="GO:0005634">
    <property type="term" value="C:nucleus"/>
    <property type="evidence" value="ECO:0007669"/>
    <property type="project" value="TreeGrafter"/>
</dbReference>
<keyword evidence="7" id="KW-0862">Zinc</keyword>
<dbReference type="InterPro" id="IPR023780">
    <property type="entry name" value="Chromo_domain"/>
</dbReference>
<dbReference type="InterPro" id="IPR000953">
    <property type="entry name" value="Chromo/chromo_shadow_dom"/>
</dbReference>
<name>A0A914QXT3_9BILA</name>
<dbReference type="Pfam" id="PF00856">
    <property type="entry name" value="SET"/>
    <property type="match status" value="1"/>
</dbReference>
<feature type="compositionally biased region" description="Polar residues" evidence="9">
    <location>
        <begin position="1"/>
        <end position="20"/>
    </location>
</feature>
<dbReference type="SMART" id="SM00298">
    <property type="entry name" value="CHROMO"/>
    <property type="match status" value="1"/>
</dbReference>
<protein>
    <submittedName>
        <fullName evidence="14">Histone-lysine N-methyltransferase</fullName>
    </submittedName>
</protein>
<keyword evidence="6" id="KW-0479">Metal-binding</keyword>
<evidence type="ECO:0000259" key="10">
    <source>
        <dbReference type="PROSITE" id="PS50013"/>
    </source>
</evidence>
<sequence>MSNLYNLRENSQLNEESPLQSKRKRSGRLQHQSSPENNAAPISDLLRDLQMQPHPRMNFGVPAPILASSSASSQSMLHSSTSSSGSSLSSAEIKDEKPFKSSKRRFINSSSCGENLPRDTSLIPFELPDCKPVKREDFDDFSSDEEDPLPIPMVVSERIPYKKDFVSTSLSTEYEVERLLLCQLRENVVYYLIKWKGYGLDELTWQKKCDLSCDKVLKQFDERVAICKTVFNLLGDTEKYPGFYDHYVKGIITPSFIEQNLFETTMANFMLENHFAPLFIENWTRICGVLPTNFTWIGESVFSFNAKCYIEKCDAELPACKCQCEVCLPLSCPCLKAKITAKGLIRSEFANFINECHKDCGCNKKCPSKIYRRGRTFPIMLFKTPKCGWSVRTLVNIPRRRFVMEYVGLIKLYEECHNITDQTYLFNCDLPDGSIKYVVDATEYGNESRFVNHSCDGNMDAFSVIGYHSSSKITRIVFFSNRDILAGEELTFSYWRTDLDLSTIDPGEKRLCHCGAEDCRKYLF</sequence>
<feature type="region of interest" description="Disordered" evidence="9">
    <location>
        <begin position="1"/>
        <end position="96"/>
    </location>
</feature>
<dbReference type="GO" id="GO:0046974">
    <property type="term" value="F:histone H3K9 methyltransferase activity"/>
    <property type="evidence" value="ECO:0007669"/>
    <property type="project" value="TreeGrafter"/>
</dbReference>
<dbReference type="InterPro" id="IPR050973">
    <property type="entry name" value="H3K9_Histone-Lys_N-MTase"/>
</dbReference>
<dbReference type="SUPFAM" id="SSF82199">
    <property type="entry name" value="SET domain"/>
    <property type="match status" value="1"/>
</dbReference>
<evidence type="ECO:0000259" key="12">
    <source>
        <dbReference type="PROSITE" id="PS50868"/>
    </source>
</evidence>
<dbReference type="InterPro" id="IPR003616">
    <property type="entry name" value="Post-SET_dom"/>
</dbReference>
<evidence type="ECO:0000256" key="6">
    <source>
        <dbReference type="ARBA" id="ARBA00022723"/>
    </source>
</evidence>
<evidence type="ECO:0000256" key="2">
    <source>
        <dbReference type="ARBA" id="ARBA00022454"/>
    </source>
</evidence>
<comment type="subcellular location">
    <subcellularLocation>
        <location evidence="1">Chromosome</location>
        <location evidence="1">Centromere</location>
    </subcellularLocation>
</comment>
<dbReference type="PROSITE" id="PS50013">
    <property type="entry name" value="CHROMO_2"/>
    <property type="match status" value="1"/>
</dbReference>
<dbReference type="GO" id="GO:0032259">
    <property type="term" value="P:methylation"/>
    <property type="evidence" value="ECO:0007669"/>
    <property type="project" value="UniProtKB-KW"/>
</dbReference>
<dbReference type="PANTHER" id="PTHR46223:SF4">
    <property type="entry name" value="HISTONE-LYSINE N-METHYLTRANSFERASE-RELATED"/>
    <property type="match status" value="1"/>
</dbReference>
<dbReference type="Gene3D" id="2.40.50.40">
    <property type="match status" value="1"/>
</dbReference>
<dbReference type="PROSITE" id="PS50868">
    <property type="entry name" value="POST_SET"/>
    <property type="match status" value="1"/>
</dbReference>
<dbReference type="SMART" id="SM00317">
    <property type="entry name" value="SET"/>
    <property type="match status" value="1"/>
</dbReference>
<feature type="domain" description="SET" evidence="11">
    <location>
        <begin position="377"/>
        <end position="495"/>
    </location>
</feature>
<keyword evidence="8" id="KW-0137">Centromere</keyword>
<evidence type="ECO:0000256" key="7">
    <source>
        <dbReference type="ARBA" id="ARBA00022833"/>
    </source>
</evidence>
<dbReference type="PROSITE" id="PS50280">
    <property type="entry name" value="SET"/>
    <property type="match status" value="1"/>
</dbReference>
<evidence type="ECO:0000259" key="11">
    <source>
        <dbReference type="PROSITE" id="PS50280"/>
    </source>
</evidence>
<dbReference type="WBParaSite" id="PDA_v2.g8912.t1">
    <property type="protein sequence ID" value="PDA_v2.g8912.t1"/>
    <property type="gene ID" value="PDA_v2.g8912"/>
</dbReference>
<feature type="compositionally biased region" description="Low complexity" evidence="9">
    <location>
        <begin position="66"/>
        <end position="91"/>
    </location>
</feature>
<keyword evidence="3" id="KW-0489">Methyltransferase</keyword>
<evidence type="ECO:0000256" key="9">
    <source>
        <dbReference type="SAM" id="MobiDB-lite"/>
    </source>
</evidence>
<dbReference type="PANTHER" id="PTHR46223">
    <property type="entry name" value="HISTONE-LYSINE N-METHYLTRANSFERASE SUV39H"/>
    <property type="match status" value="1"/>
</dbReference>
<dbReference type="GO" id="GO:0000775">
    <property type="term" value="C:chromosome, centromeric region"/>
    <property type="evidence" value="ECO:0007669"/>
    <property type="project" value="UniProtKB-SubCell"/>
</dbReference>
<organism evidence="13 14">
    <name type="scientific">Panagrolaimus davidi</name>
    <dbReference type="NCBI Taxonomy" id="227884"/>
    <lineage>
        <taxon>Eukaryota</taxon>
        <taxon>Metazoa</taxon>
        <taxon>Ecdysozoa</taxon>
        <taxon>Nematoda</taxon>
        <taxon>Chromadorea</taxon>
        <taxon>Rhabditida</taxon>
        <taxon>Tylenchina</taxon>
        <taxon>Panagrolaimomorpha</taxon>
        <taxon>Panagrolaimoidea</taxon>
        <taxon>Panagrolaimidae</taxon>
        <taxon>Panagrolaimus</taxon>
    </lineage>
</organism>
<dbReference type="InterPro" id="IPR016197">
    <property type="entry name" value="Chromo-like_dom_sf"/>
</dbReference>
<keyword evidence="5" id="KW-0949">S-adenosyl-L-methionine</keyword>
<feature type="domain" description="Chromo" evidence="10">
    <location>
        <begin position="174"/>
        <end position="223"/>
    </location>
</feature>
<dbReference type="InterPro" id="IPR001214">
    <property type="entry name" value="SET_dom"/>
</dbReference>
<dbReference type="SMART" id="SM00508">
    <property type="entry name" value="PostSET"/>
    <property type="match status" value="1"/>
</dbReference>
<evidence type="ECO:0000256" key="3">
    <source>
        <dbReference type="ARBA" id="ARBA00022603"/>
    </source>
</evidence>
<accession>A0A914QXT3</accession>
<dbReference type="GO" id="GO:0046872">
    <property type="term" value="F:metal ion binding"/>
    <property type="evidence" value="ECO:0007669"/>
    <property type="project" value="UniProtKB-KW"/>
</dbReference>
<keyword evidence="4" id="KW-0808">Transferase</keyword>